<dbReference type="PROSITE" id="PS50405">
    <property type="entry name" value="GST_CTER"/>
    <property type="match status" value="1"/>
</dbReference>
<keyword evidence="2" id="KW-0808">Transferase</keyword>
<dbReference type="CDD" id="cd00570">
    <property type="entry name" value="GST_N_family"/>
    <property type="match status" value="1"/>
</dbReference>
<dbReference type="InterPro" id="IPR036249">
    <property type="entry name" value="Thioredoxin-like_sf"/>
</dbReference>
<dbReference type="Gene3D" id="1.20.1050.10">
    <property type="match status" value="2"/>
</dbReference>
<reference evidence="2 3" key="1">
    <citation type="submission" date="2018-08" db="EMBL/GenBank/DDBJ databases">
        <title>Henriciella mobilis sp. nov., isolated from seawater.</title>
        <authorList>
            <person name="Cheng H."/>
            <person name="Wu Y.-H."/>
            <person name="Xu X.-W."/>
            <person name="Guo L.-L."/>
        </authorList>
    </citation>
    <scope>NUCLEOTIDE SEQUENCE [LARGE SCALE GENOMIC DNA]</scope>
    <source>
        <strain evidence="2 3">CCUG66934</strain>
    </source>
</reference>
<accession>A0A399R003</accession>
<dbReference type="Proteomes" id="UP000265431">
    <property type="component" value="Unassembled WGS sequence"/>
</dbReference>
<proteinExistence type="predicted"/>
<dbReference type="SUPFAM" id="SSF52833">
    <property type="entry name" value="Thioredoxin-like"/>
    <property type="match status" value="1"/>
</dbReference>
<dbReference type="InterPro" id="IPR050931">
    <property type="entry name" value="Mito_Protein_Transport_Metaxin"/>
</dbReference>
<name>A0A399R003_9PROT</name>
<dbReference type="PANTHER" id="PTHR12289">
    <property type="entry name" value="METAXIN RELATED"/>
    <property type="match status" value="1"/>
</dbReference>
<dbReference type="RefSeq" id="WP_119379923.1">
    <property type="nucleotide sequence ID" value="NZ_QWGB01000005.1"/>
</dbReference>
<feature type="domain" description="GST C-terminal" evidence="1">
    <location>
        <begin position="116"/>
        <end position="249"/>
    </location>
</feature>
<protein>
    <submittedName>
        <fullName evidence="2">Glutathione S-transferase family protein</fullName>
    </submittedName>
</protein>
<dbReference type="AlphaFoldDB" id="A0A399R003"/>
<dbReference type="PANTHER" id="PTHR12289:SF67">
    <property type="match status" value="1"/>
</dbReference>
<dbReference type="InterPro" id="IPR036282">
    <property type="entry name" value="Glutathione-S-Trfase_C_sf"/>
</dbReference>
<dbReference type="GO" id="GO:0016740">
    <property type="term" value="F:transferase activity"/>
    <property type="evidence" value="ECO:0007669"/>
    <property type="project" value="UniProtKB-KW"/>
</dbReference>
<dbReference type="EMBL" id="QWGB01000005">
    <property type="protein sequence ID" value="RIJ24736.1"/>
    <property type="molecule type" value="Genomic_DNA"/>
</dbReference>
<evidence type="ECO:0000259" key="1">
    <source>
        <dbReference type="PROSITE" id="PS50405"/>
    </source>
</evidence>
<evidence type="ECO:0000313" key="2">
    <source>
        <dbReference type="EMBL" id="RIJ24736.1"/>
    </source>
</evidence>
<dbReference type="Gene3D" id="3.40.30.10">
    <property type="entry name" value="Glutaredoxin"/>
    <property type="match status" value="1"/>
</dbReference>
<sequence length="334" mass="37883">MSDYRLFGAETSPYSMKVRAFLKYKGVDFDWIGRSSEKEEEFQSHAKAPTVPLLVSPGRAPNQDSTDILSAIENDHAEPSSVPDDPACAVLALILEDYGDEWLSKVMFRERWGQKPDREEAADRTMEQLFDGKLPRAKKKTRDQIVKRMRERLELIGIERKNEKALKTSFERFIPLLNAHLENNLFIFGNRPSVADFSIAAQLSQMLMDPTPGAWLRENAPFVTAWCEFMDAPKAGDSFKPLSELEPTLLAIFTEELSQTYLPWAKETLEADIAKQDRVSVKIDGKAFEQVTQRYAATSFKSVQKAVRRLSDNESLTSFLNAAGADVYFQNPNK</sequence>
<dbReference type="GO" id="GO:0005737">
    <property type="term" value="C:cytoplasm"/>
    <property type="evidence" value="ECO:0007669"/>
    <property type="project" value="TreeGrafter"/>
</dbReference>
<comment type="caution">
    <text evidence="2">The sequence shown here is derived from an EMBL/GenBank/DDBJ whole genome shotgun (WGS) entry which is preliminary data.</text>
</comment>
<dbReference type="InterPro" id="IPR010987">
    <property type="entry name" value="Glutathione-S-Trfase_C-like"/>
</dbReference>
<evidence type="ECO:0000313" key="3">
    <source>
        <dbReference type="Proteomes" id="UP000265431"/>
    </source>
</evidence>
<dbReference type="Pfam" id="PF13410">
    <property type="entry name" value="GST_C_2"/>
    <property type="match status" value="1"/>
</dbReference>
<organism evidence="2 3">
    <name type="scientific">Henriciella barbarensis</name>
    <dbReference type="NCBI Taxonomy" id="86342"/>
    <lineage>
        <taxon>Bacteria</taxon>
        <taxon>Pseudomonadati</taxon>
        <taxon>Pseudomonadota</taxon>
        <taxon>Alphaproteobacteria</taxon>
        <taxon>Hyphomonadales</taxon>
        <taxon>Hyphomonadaceae</taxon>
        <taxon>Henriciella</taxon>
    </lineage>
</organism>
<dbReference type="Pfam" id="PF13417">
    <property type="entry name" value="GST_N_3"/>
    <property type="match status" value="1"/>
</dbReference>
<gene>
    <name evidence="2" type="ORF">D1224_06760</name>
</gene>
<dbReference type="OrthoDB" id="7054557at2"/>
<dbReference type="CDD" id="cd00299">
    <property type="entry name" value="GST_C_family"/>
    <property type="match status" value="1"/>
</dbReference>
<dbReference type="InterPro" id="IPR004045">
    <property type="entry name" value="Glutathione_S-Trfase_N"/>
</dbReference>
<keyword evidence="3" id="KW-1185">Reference proteome</keyword>
<dbReference type="SUPFAM" id="SSF47616">
    <property type="entry name" value="GST C-terminal domain-like"/>
    <property type="match status" value="1"/>
</dbReference>